<accession>Q0TXE9</accession>
<organism evidence="1 2">
    <name type="scientific">Phaeosphaeria nodorum (strain SN15 / ATCC MYA-4574 / FGSC 10173)</name>
    <name type="common">Glume blotch fungus</name>
    <name type="synonym">Parastagonospora nodorum</name>
    <dbReference type="NCBI Taxonomy" id="321614"/>
    <lineage>
        <taxon>Eukaryota</taxon>
        <taxon>Fungi</taxon>
        <taxon>Dikarya</taxon>
        <taxon>Ascomycota</taxon>
        <taxon>Pezizomycotina</taxon>
        <taxon>Dothideomycetes</taxon>
        <taxon>Pleosporomycetidae</taxon>
        <taxon>Pleosporales</taxon>
        <taxon>Pleosporineae</taxon>
        <taxon>Phaeosphaeriaceae</taxon>
        <taxon>Parastagonospora</taxon>
    </lineage>
</organism>
<protein>
    <submittedName>
        <fullName evidence="1">Uncharacterized protein</fullName>
    </submittedName>
</protein>
<dbReference type="PROSITE" id="PS51257">
    <property type="entry name" value="PROKAR_LIPOPROTEIN"/>
    <property type="match status" value="1"/>
</dbReference>
<evidence type="ECO:0000313" key="1">
    <source>
        <dbReference type="EMBL" id="EAT76797.1"/>
    </source>
</evidence>
<reference evidence="2" key="1">
    <citation type="journal article" date="2007" name="Plant Cell">
        <title>Dothideomycete-plant interactions illuminated by genome sequencing and EST analysis of the wheat pathogen Stagonospora nodorum.</title>
        <authorList>
            <person name="Hane J.K."/>
            <person name="Lowe R.G."/>
            <person name="Solomon P.S."/>
            <person name="Tan K.C."/>
            <person name="Schoch C.L."/>
            <person name="Spatafora J.W."/>
            <person name="Crous P.W."/>
            <person name="Kodira C."/>
            <person name="Birren B.W."/>
            <person name="Galagan J.E."/>
            <person name="Torriani S.F."/>
            <person name="McDonald B.A."/>
            <person name="Oliver R.P."/>
        </authorList>
    </citation>
    <scope>NUCLEOTIDE SEQUENCE [LARGE SCALE GENOMIC DNA]</scope>
    <source>
        <strain evidence="2">SN15 / ATCC MYA-4574 / FGSC 10173</strain>
    </source>
</reference>
<proteinExistence type="predicted"/>
<dbReference type="InParanoid" id="Q0TXE9"/>
<dbReference type="GeneID" id="5982775"/>
<sequence length="41" mass="4463">MLGFDKTTISTVPTLQPTGWATACCTRPRAEEEDKLLPNAV</sequence>
<name>Q0TXE9_PHANO</name>
<evidence type="ECO:0000313" key="2">
    <source>
        <dbReference type="Proteomes" id="UP000001055"/>
    </source>
</evidence>
<dbReference type="Proteomes" id="UP000001055">
    <property type="component" value="Unassembled WGS sequence"/>
</dbReference>
<dbReference type="AlphaFoldDB" id="Q0TXE9"/>
<dbReference type="KEGG" id="pno:SNOG_15702"/>
<gene>
    <name evidence="1" type="ORF">SNOG_15702</name>
</gene>
<dbReference type="EMBL" id="CH445364">
    <property type="protein sequence ID" value="EAT76797.1"/>
    <property type="molecule type" value="Genomic_DNA"/>
</dbReference>
<dbReference type="RefSeq" id="XP_001805842.1">
    <property type="nucleotide sequence ID" value="XM_001805790.1"/>
</dbReference>